<dbReference type="PANTHER" id="PTHR44846:SF4">
    <property type="entry name" value="HTH GNTR-TYPE DOMAIN-CONTAINING PROTEIN"/>
    <property type="match status" value="1"/>
</dbReference>
<evidence type="ECO:0000313" key="12">
    <source>
        <dbReference type="Proteomes" id="UP000094892"/>
    </source>
</evidence>
<dbReference type="EMBL" id="LUXO01000030">
    <property type="protein sequence ID" value="KZV02701.1"/>
    <property type="molecule type" value="Genomic_DNA"/>
</dbReference>
<dbReference type="GO" id="GO:0045892">
    <property type="term" value="P:negative regulation of DNA-templated transcription"/>
    <property type="evidence" value="ECO:0007669"/>
    <property type="project" value="TreeGrafter"/>
</dbReference>
<dbReference type="GeneID" id="77216267"/>
<comment type="caution">
    <text evidence="6">The sequence shown here is derived from an EMBL/GenBank/DDBJ whole genome shotgun (WGS) entry which is preliminary data.</text>
</comment>
<dbReference type="Proteomes" id="UP000094892">
    <property type="component" value="Unassembled WGS sequence"/>
</dbReference>
<dbReference type="InterPro" id="IPR011663">
    <property type="entry name" value="UTRA"/>
</dbReference>
<evidence type="ECO:0000313" key="8">
    <source>
        <dbReference type="EMBL" id="ODO62808.1"/>
    </source>
</evidence>
<dbReference type="InterPro" id="IPR000524">
    <property type="entry name" value="Tscrpt_reg_HTH_GntR"/>
</dbReference>
<evidence type="ECO:0000256" key="1">
    <source>
        <dbReference type="ARBA" id="ARBA00023015"/>
    </source>
</evidence>
<dbReference type="EMBL" id="MCOL01000001">
    <property type="protein sequence ID" value="ODO62808.1"/>
    <property type="molecule type" value="Genomic_DNA"/>
</dbReference>
<evidence type="ECO:0000313" key="10">
    <source>
        <dbReference type="Proteomes" id="UP000076882"/>
    </source>
</evidence>
<dbReference type="SUPFAM" id="SSF64288">
    <property type="entry name" value="Chorismate lyase-like"/>
    <property type="match status" value="1"/>
</dbReference>
<dbReference type="PANTHER" id="PTHR44846">
    <property type="entry name" value="MANNOSYL-D-GLYCERATE TRANSPORT/METABOLISM SYSTEM REPRESSOR MNGR-RELATED"/>
    <property type="match status" value="1"/>
</dbReference>
<dbReference type="InterPro" id="IPR036388">
    <property type="entry name" value="WH-like_DNA-bd_sf"/>
</dbReference>
<name>A0A0G9FCS3_LACPN</name>
<keyword evidence="3" id="KW-0804">Transcription</keyword>
<dbReference type="Pfam" id="PF00392">
    <property type="entry name" value="GntR"/>
    <property type="match status" value="1"/>
</dbReference>
<evidence type="ECO:0000256" key="3">
    <source>
        <dbReference type="ARBA" id="ARBA00023163"/>
    </source>
</evidence>
<protein>
    <submittedName>
        <fullName evidence="6">Transcriptional regulator</fullName>
    </submittedName>
</protein>
<evidence type="ECO:0000313" key="9">
    <source>
        <dbReference type="Proteomes" id="UP000076872"/>
    </source>
</evidence>
<dbReference type="Proteomes" id="UP000076872">
    <property type="component" value="Unassembled WGS sequence"/>
</dbReference>
<dbReference type="EMBL" id="LUXM01000019">
    <property type="protein sequence ID" value="KZU96517.1"/>
    <property type="molecule type" value="Genomic_DNA"/>
</dbReference>
<dbReference type="Proteomes" id="UP000076989">
    <property type="component" value="Unassembled WGS sequence"/>
</dbReference>
<dbReference type="KEGG" id="lpb:SH83_13060"/>
<keyword evidence="1" id="KW-0805">Transcription regulation</keyword>
<accession>A0A0G9FCS3</accession>
<evidence type="ECO:0000313" key="11">
    <source>
        <dbReference type="Proteomes" id="UP000076989"/>
    </source>
</evidence>
<organism evidence="6 10">
    <name type="scientific">Lactiplantibacillus plantarum</name>
    <name type="common">Lactobacillus plantarum</name>
    <dbReference type="NCBI Taxonomy" id="1590"/>
    <lineage>
        <taxon>Bacteria</taxon>
        <taxon>Bacillati</taxon>
        <taxon>Bacillota</taxon>
        <taxon>Bacilli</taxon>
        <taxon>Lactobacillales</taxon>
        <taxon>Lactobacillaceae</taxon>
        <taxon>Lactiplantibacillus</taxon>
    </lineage>
</organism>
<dbReference type="CDD" id="cd07377">
    <property type="entry name" value="WHTH_GntR"/>
    <property type="match status" value="1"/>
</dbReference>
<dbReference type="Pfam" id="PF07702">
    <property type="entry name" value="UTRA"/>
    <property type="match status" value="1"/>
</dbReference>
<evidence type="ECO:0000256" key="2">
    <source>
        <dbReference type="ARBA" id="ARBA00023125"/>
    </source>
</evidence>
<dbReference type="SMART" id="SM00345">
    <property type="entry name" value="HTH_GNTR"/>
    <property type="match status" value="1"/>
</dbReference>
<evidence type="ECO:0000313" key="5">
    <source>
        <dbReference type="EMBL" id="KZU03564.1"/>
    </source>
</evidence>
<dbReference type="SUPFAM" id="SSF46785">
    <property type="entry name" value="Winged helix' DNA-binding domain"/>
    <property type="match status" value="1"/>
</dbReference>
<dbReference type="RefSeq" id="WP_003643414.1">
    <property type="nucleotide sequence ID" value="NZ_AP028145.1"/>
</dbReference>
<dbReference type="Gene3D" id="1.10.10.10">
    <property type="entry name" value="Winged helix-like DNA-binding domain superfamily/Winged helix DNA-binding domain"/>
    <property type="match status" value="1"/>
</dbReference>
<dbReference type="OMA" id="VIECEMI"/>
<feature type="domain" description="HTH gntR-type" evidence="4">
    <location>
        <begin position="3"/>
        <end position="72"/>
    </location>
</feature>
<dbReference type="Proteomes" id="UP000076882">
    <property type="component" value="Unassembled WGS sequence"/>
</dbReference>
<dbReference type="GO" id="GO:0003700">
    <property type="term" value="F:DNA-binding transcription factor activity"/>
    <property type="evidence" value="ECO:0007669"/>
    <property type="project" value="InterPro"/>
</dbReference>
<dbReference type="GO" id="GO:0003677">
    <property type="term" value="F:DNA binding"/>
    <property type="evidence" value="ECO:0007669"/>
    <property type="project" value="UniProtKB-KW"/>
</dbReference>
<dbReference type="InterPro" id="IPR028978">
    <property type="entry name" value="Chorismate_lyase_/UTRA_dom_sf"/>
</dbReference>
<keyword evidence="2" id="KW-0238">DNA-binding</keyword>
<reference evidence="8 12" key="2">
    <citation type="submission" date="2016-08" db="EMBL/GenBank/DDBJ databases">
        <title>Genome sequencing of Lactobacillus plantarum JSA22, isolated from fermented soybean paste.</title>
        <authorList>
            <person name="Choi H.S."/>
        </authorList>
    </citation>
    <scope>NUCLEOTIDE SEQUENCE [LARGE SCALE GENOMIC DNA]</scope>
    <source>
        <strain evidence="8 12">JSA22</strain>
    </source>
</reference>
<dbReference type="PRINTS" id="PR00035">
    <property type="entry name" value="HTHGNTR"/>
</dbReference>
<dbReference type="PATRIC" id="fig|1590.142.peg.2805"/>
<sequence length="241" mass="27432">MAHLDIGQLVQRILADIQVGKLADGQRKLPAEPVLMERYQVTRYTLRQALKQLSNMGYTYQMHGIGTFVRQQQTNNSIALQHDGGLSEAAARAGLKLATKKAVMAMTTVADAEFLPEAGHLKDNEELIDIRRFRELDGQPYLMEHSYYIKAIVDTIPEEALYGSLFNYFEQQRDVNIGFIDQLLMSEPLPEIAGEFMNLANGAPSLVVKDETYLTTGKMLAFSKQYYDYRRARLFMVKKIR</sequence>
<dbReference type="Gene3D" id="3.40.1410.10">
    <property type="entry name" value="Chorismate lyase-like"/>
    <property type="match status" value="1"/>
</dbReference>
<dbReference type="SMART" id="SM00866">
    <property type="entry name" value="UTRA"/>
    <property type="match status" value="1"/>
</dbReference>
<evidence type="ECO:0000313" key="7">
    <source>
        <dbReference type="EMBL" id="KZV02701.1"/>
    </source>
</evidence>
<dbReference type="PROSITE" id="PS50949">
    <property type="entry name" value="HTH_GNTR"/>
    <property type="match status" value="1"/>
</dbReference>
<evidence type="ECO:0000313" key="6">
    <source>
        <dbReference type="EMBL" id="KZU96517.1"/>
    </source>
</evidence>
<reference evidence="9 10" key="1">
    <citation type="submission" date="2016-03" db="EMBL/GenBank/DDBJ databases">
        <title>Comparative genomics of 54 Lactobacillus plantarum strains reveals genomic uncoupling from niche constraints.</title>
        <authorList>
            <person name="Martino M.E."/>
        </authorList>
    </citation>
    <scope>NUCLEOTIDE SEQUENCE [LARGE SCALE GENOMIC DNA]</scope>
    <source>
        <strain evidence="6 10">19.1</strain>
        <strain evidence="7 9">NAB2</strain>
        <strain evidence="5 11">Nizo2260</strain>
    </source>
</reference>
<dbReference type="InterPro" id="IPR050679">
    <property type="entry name" value="Bact_HTH_transcr_reg"/>
</dbReference>
<proteinExistence type="predicted"/>
<dbReference type="EMBL" id="LUWI01000022">
    <property type="protein sequence ID" value="KZU03564.1"/>
    <property type="molecule type" value="Genomic_DNA"/>
</dbReference>
<evidence type="ECO:0000259" key="4">
    <source>
        <dbReference type="PROSITE" id="PS50949"/>
    </source>
</evidence>
<dbReference type="InterPro" id="IPR036390">
    <property type="entry name" value="WH_DNA-bd_sf"/>
</dbReference>
<dbReference type="AlphaFoldDB" id="A0A0G9FCS3"/>
<gene>
    <name evidence="6" type="ORF">Lp19_1129</name>
    <name evidence="8" type="ORF">LPJSA22_02826</name>
    <name evidence="7" type="ORF">NAB2_1855</name>
    <name evidence="5" type="ORF">Nizo2260_1804</name>
</gene>